<sequence>MIPSVVPANCNLRNRICEMEKIQIINELYNSIYAALKANSDLKKYVTNIYDYLPKQVTTPYLRLRIVNYINLHMLSNFATKVRFSCDIYTYHISSMLAAIKHVGLVVKSISSETILESNCAMNQHDEVLHSTINFDILIQGGSDEQITAEN</sequence>
<evidence type="ECO:0008006" key="2">
    <source>
        <dbReference type="Google" id="ProtNLM"/>
    </source>
</evidence>
<reference evidence="1" key="1">
    <citation type="submission" date="2018-04" db="EMBL/GenBank/DDBJ databases">
        <authorList>
            <person name="Go L.Y."/>
            <person name="Mitchell J.A."/>
        </authorList>
    </citation>
    <scope>NUCLEOTIDE SEQUENCE</scope>
    <source>
        <strain evidence="1">WBAD</strain>
    </source>
</reference>
<dbReference type="Gene3D" id="3.30.2000.30">
    <property type="match status" value="1"/>
</dbReference>
<proteinExistence type="predicted"/>
<accession>A0A3B0IUV6</accession>
<dbReference type="EMBL" id="OUNE01000006">
    <property type="protein sequence ID" value="SPP32707.1"/>
    <property type="molecule type" value="Genomic_DNA"/>
</dbReference>
<dbReference type="AlphaFoldDB" id="A0A3B0IUV6"/>
<gene>
    <name evidence="1" type="ORF">WBAD_0037</name>
</gene>
<name>A0A3B0IUV6_9RICK</name>
<protein>
    <recommendedName>
        <fullName evidence="2">DUF3168 domain-containing protein</fullName>
    </recommendedName>
</protein>
<evidence type="ECO:0000313" key="1">
    <source>
        <dbReference type="EMBL" id="SPP32707.1"/>
    </source>
</evidence>
<dbReference type="InterPro" id="IPR053745">
    <property type="entry name" value="Viral_Tail_Comp_sf"/>
</dbReference>
<organism evidence="1">
    <name type="scientific">Wolbachia endosymbiont of Aleurodicus dispersus</name>
    <dbReference type="NCBI Taxonomy" id="1288877"/>
    <lineage>
        <taxon>Bacteria</taxon>
        <taxon>Pseudomonadati</taxon>
        <taxon>Pseudomonadota</taxon>
        <taxon>Alphaproteobacteria</taxon>
        <taxon>Rickettsiales</taxon>
        <taxon>Anaplasmataceae</taxon>
        <taxon>Wolbachieae</taxon>
        <taxon>Wolbachia</taxon>
    </lineage>
</organism>